<accession>A0ABZ2CFG9</accession>
<dbReference type="InterPro" id="IPR002821">
    <property type="entry name" value="Hydantoinase_A"/>
</dbReference>
<evidence type="ECO:0000313" key="5">
    <source>
        <dbReference type="Proteomes" id="UP001357223"/>
    </source>
</evidence>
<organism evidence="4 5">
    <name type="scientific">Niallia oryzisoli</name>
    <dbReference type="NCBI Taxonomy" id="1737571"/>
    <lineage>
        <taxon>Bacteria</taxon>
        <taxon>Bacillati</taxon>
        <taxon>Bacillota</taxon>
        <taxon>Bacilli</taxon>
        <taxon>Bacillales</taxon>
        <taxon>Bacillaceae</taxon>
        <taxon>Niallia</taxon>
    </lineage>
</organism>
<reference evidence="4 5" key="1">
    <citation type="submission" date="2023-10" db="EMBL/GenBank/DDBJ databases">
        <title>Niallia locisalis sp.nov. isolated from a salt pond sample.</title>
        <authorList>
            <person name="Li X.-J."/>
            <person name="Dong L."/>
        </authorList>
    </citation>
    <scope>NUCLEOTIDE SEQUENCE [LARGE SCALE GENOMIC DNA]</scope>
    <source>
        <strain evidence="4 5">DSM 29761</strain>
    </source>
</reference>
<dbReference type="InterPro" id="IPR045079">
    <property type="entry name" value="Oxoprolinase-like"/>
</dbReference>
<dbReference type="RefSeq" id="WP_338448810.1">
    <property type="nucleotide sequence ID" value="NZ_CP137640.1"/>
</dbReference>
<feature type="domain" description="Acetophenone carboxylase-like C-terminal" evidence="3">
    <location>
        <begin position="530"/>
        <end position="706"/>
    </location>
</feature>
<evidence type="ECO:0000259" key="3">
    <source>
        <dbReference type="Pfam" id="PF19278"/>
    </source>
</evidence>
<evidence type="ECO:0000313" key="4">
    <source>
        <dbReference type="EMBL" id="WVX79879.1"/>
    </source>
</evidence>
<dbReference type="PANTHER" id="PTHR11365:SF23">
    <property type="entry name" value="HYPOTHETICAL 5-OXOPROLINASE (EUROFUNG)-RELATED"/>
    <property type="match status" value="1"/>
</dbReference>
<feature type="domain" description="Hydantoinase/oxoprolinase N-terminal" evidence="2">
    <location>
        <begin position="9"/>
        <end position="196"/>
    </location>
</feature>
<dbReference type="Pfam" id="PF19278">
    <property type="entry name" value="Hydant_A_C"/>
    <property type="match status" value="1"/>
</dbReference>
<dbReference type="EMBL" id="CP137640">
    <property type="protein sequence ID" value="WVX79879.1"/>
    <property type="molecule type" value="Genomic_DNA"/>
</dbReference>
<dbReference type="InterPro" id="IPR008040">
    <property type="entry name" value="Hydant_A_N"/>
</dbReference>
<name>A0ABZ2CFG9_9BACI</name>
<dbReference type="Proteomes" id="UP001357223">
    <property type="component" value="Chromosome"/>
</dbReference>
<protein>
    <submittedName>
        <fullName evidence="4">Hydantoinase/oxoprolinase family protein</fullName>
    </submittedName>
</protein>
<dbReference type="Pfam" id="PF05378">
    <property type="entry name" value="Hydant_A_N"/>
    <property type="match status" value="1"/>
</dbReference>
<evidence type="ECO:0000259" key="1">
    <source>
        <dbReference type="Pfam" id="PF01968"/>
    </source>
</evidence>
<dbReference type="InterPro" id="IPR049517">
    <property type="entry name" value="ACX-like_C"/>
</dbReference>
<keyword evidence="5" id="KW-1185">Reference proteome</keyword>
<evidence type="ECO:0000259" key="2">
    <source>
        <dbReference type="Pfam" id="PF05378"/>
    </source>
</evidence>
<sequence length="721" mass="79853">MSGKVRATIDIDIGGTFTDCFIRYGEKSIISKSPTTGYDLSVGFIKAIENGADLLDLSIDELLEDTEVIRYSTTVAMNKLIEQKGPKLGFITTEGYEDMLYIGKGSQWADGISTLESRKISEVDKPNPLISREYVIGVKERIDYTGKVIRPLDEEDFKDKLQTLVDKGVLGFVVSTLWSFKNPVQEKRIKELIEEEYPEYYLGHMPVVLSSEVMPKRYEYSRSNVAILNAYLHAAMAEELSNIGDELRDMGYKKSLLMVHNTGGMAEVFRTSAVNTYNGGPVAGIIGSKEIGKVYDFENIVVADMGGTSFDIGLVVDGETNNYQFKPVIDRWLVDMTMLESKSIGTGGGSIAWINYDLGGRLEVGPQSAGSFPGPVAYDQGGTEPTVTDADLILGYLNPDYFHGGNLSLNLEKAKKAIEEKIAKPLGVDVYEAAYLIKKVCDGNMANIIQKETALQGNDPKDFVLFALGGGGPVHGAGFGFDADIPKTVIMQQSPVFCAFSSSMMDVMHMYEQSKHIILLQPSTKEFLTDYESFNSTVRELQAKAIRDITGEGFKEEDIQYQLELDMKFGGQLNIKRTVSPTIFINSPEDIQNLWDSFTEDYSNAYSPIAVFPEGGIEIENMVLKAIVPQEKFNFIEQEYQGEDSSSAIKEYRQAYWPELGGFVETAIYQLEDLAYGNKIEGPALIESPHTTVVLPPNAVYTVDQYLNGIIEKKMVEGVLA</sequence>
<dbReference type="PANTHER" id="PTHR11365">
    <property type="entry name" value="5-OXOPROLINASE RELATED"/>
    <property type="match status" value="1"/>
</dbReference>
<proteinExistence type="predicted"/>
<feature type="domain" description="Hydantoinase A/oxoprolinase" evidence="1">
    <location>
        <begin position="222"/>
        <end position="509"/>
    </location>
</feature>
<dbReference type="Pfam" id="PF01968">
    <property type="entry name" value="Hydantoinase_A"/>
    <property type="match status" value="1"/>
</dbReference>
<gene>
    <name evidence="4" type="ORF">R4Z09_21700</name>
</gene>